<evidence type="ECO:0000313" key="1">
    <source>
        <dbReference type="EMBL" id="OMJ08198.1"/>
    </source>
</evidence>
<organism evidence="1 2">
    <name type="scientific">Smittium culicis</name>
    <dbReference type="NCBI Taxonomy" id="133412"/>
    <lineage>
        <taxon>Eukaryota</taxon>
        <taxon>Fungi</taxon>
        <taxon>Fungi incertae sedis</taxon>
        <taxon>Zoopagomycota</taxon>
        <taxon>Kickxellomycotina</taxon>
        <taxon>Harpellomycetes</taxon>
        <taxon>Harpellales</taxon>
        <taxon>Legeriomycetaceae</taxon>
        <taxon>Smittium</taxon>
    </lineage>
</organism>
<comment type="caution">
    <text evidence="1">The sequence shown here is derived from an EMBL/GenBank/DDBJ whole genome shotgun (WGS) entry which is preliminary data.</text>
</comment>
<protein>
    <submittedName>
        <fullName evidence="1">Uncharacterized protein</fullName>
    </submittedName>
</protein>
<keyword evidence="2" id="KW-1185">Reference proteome</keyword>
<evidence type="ECO:0000313" key="2">
    <source>
        <dbReference type="Proteomes" id="UP000187429"/>
    </source>
</evidence>
<dbReference type="Proteomes" id="UP000187429">
    <property type="component" value="Unassembled WGS sequence"/>
</dbReference>
<dbReference type="EMBL" id="LSSM01007455">
    <property type="protein sequence ID" value="OMJ08198.1"/>
    <property type="molecule type" value="Genomic_DNA"/>
</dbReference>
<dbReference type="AlphaFoldDB" id="A0A1R1X0Q2"/>
<gene>
    <name evidence="1" type="ORF">AYI69_g11159</name>
</gene>
<sequence length="196" mass="21999">MFGAKRWPPGNFAVAKKILIAGVSEPWSLPTNLCEIEEGGRLLNCTLSMDVFSLIYGPVVFHRTAVQRPQSRSICSTVSGVFILQNGHSDLYAPSIMRALAMRCAVQYAPILILAMCSKLFCRSGYLSSKPIHLDWFSPRIFLIHCDNIDLLFFSSLSYRVFLVDPRIKKFFEPLGPSFLLSHPCVFSTQNGIFTN</sequence>
<accession>A0A1R1X0Q2</accession>
<proteinExistence type="predicted"/>
<reference evidence="2" key="1">
    <citation type="submission" date="2017-01" db="EMBL/GenBank/DDBJ databases">
        <authorList>
            <person name="Wang Y."/>
            <person name="White M."/>
            <person name="Kvist S."/>
            <person name="Moncalvo J.-M."/>
        </authorList>
    </citation>
    <scope>NUCLEOTIDE SEQUENCE [LARGE SCALE GENOMIC DNA]</scope>
    <source>
        <strain evidence="2">ID-206-W2</strain>
    </source>
</reference>
<name>A0A1R1X0Q2_9FUNG</name>